<dbReference type="OrthoDB" id="415825at2759"/>
<sequence>MTELSTALFKSVDVQARRWFLKSSDSGPRFCYSFSVLATGNGNTVGIIPFCLDGGISTLAAMIVNIGSHEARIGSATFRITLDRAEEVCSAMERLMATTNYNTAGIMMEMAAPPEFQPMLAVAPRFISQFNYTLNINPSLPTFKRPFGVSSVQKESLNDSATCPDAGTTGYGFELHTGTSNLPPTTSAFGNEHVHLWPADYHDTMLGFENKAIAAMRDGHAEEELGESRSLKQKWDTQGVLQLLYGNSCDAPAKALISNGRP</sequence>
<dbReference type="AlphaFoldDB" id="A0A8H2VR93"/>
<evidence type="ECO:0000313" key="1">
    <source>
        <dbReference type="EMBL" id="CAD6443017.1"/>
    </source>
</evidence>
<name>A0A8H2VR93_9HELO</name>
<dbReference type="EMBL" id="CAJHIA010000009">
    <property type="protein sequence ID" value="CAD6443017.1"/>
    <property type="molecule type" value="Genomic_DNA"/>
</dbReference>
<evidence type="ECO:0000313" key="2">
    <source>
        <dbReference type="Proteomes" id="UP000624404"/>
    </source>
</evidence>
<protein>
    <submittedName>
        <fullName evidence="1">729677ee-d42d-484f-aee0-fee86d017dbb</fullName>
    </submittedName>
</protein>
<dbReference type="Proteomes" id="UP000624404">
    <property type="component" value="Unassembled WGS sequence"/>
</dbReference>
<comment type="caution">
    <text evidence="1">The sequence shown here is derived from an EMBL/GenBank/DDBJ whole genome shotgun (WGS) entry which is preliminary data.</text>
</comment>
<proteinExistence type="predicted"/>
<keyword evidence="2" id="KW-1185">Reference proteome</keyword>
<accession>A0A8H2VR93</accession>
<gene>
    <name evidence="1" type="ORF">SCLTRI_LOCUS2810</name>
</gene>
<organism evidence="1 2">
    <name type="scientific">Sclerotinia trifoliorum</name>
    <dbReference type="NCBI Taxonomy" id="28548"/>
    <lineage>
        <taxon>Eukaryota</taxon>
        <taxon>Fungi</taxon>
        <taxon>Dikarya</taxon>
        <taxon>Ascomycota</taxon>
        <taxon>Pezizomycotina</taxon>
        <taxon>Leotiomycetes</taxon>
        <taxon>Helotiales</taxon>
        <taxon>Sclerotiniaceae</taxon>
        <taxon>Sclerotinia</taxon>
    </lineage>
</organism>
<reference evidence="1" key="1">
    <citation type="submission" date="2020-10" db="EMBL/GenBank/DDBJ databases">
        <authorList>
            <person name="Kusch S."/>
        </authorList>
    </citation>
    <scope>NUCLEOTIDE SEQUENCE</scope>
    <source>
        <strain evidence="1">SwB9</strain>
    </source>
</reference>